<dbReference type="AlphaFoldDB" id="A0AAV4C4S8"/>
<dbReference type="GO" id="GO:0015074">
    <property type="term" value="P:DNA integration"/>
    <property type="evidence" value="ECO:0007669"/>
    <property type="project" value="InterPro"/>
</dbReference>
<dbReference type="Proteomes" id="UP000735302">
    <property type="component" value="Unassembled WGS sequence"/>
</dbReference>
<keyword evidence="3" id="KW-1185">Reference proteome</keyword>
<gene>
    <name evidence="2" type="ORF">PoB_005423100</name>
</gene>
<dbReference type="InterPro" id="IPR001584">
    <property type="entry name" value="Integrase_cat-core"/>
</dbReference>
<evidence type="ECO:0000259" key="1">
    <source>
        <dbReference type="PROSITE" id="PS50994"/>
    </source>
</evidence>
<dbReference type="EMBL" id="BLXT01005946">
    <property type="protein sequence ID" value="GFO27726.1"/>
    <property type="molecule type" value="Genomic_DNA"/>
</dbReference>
<sequence>MTMMGVERMTSTPYYPQSNGMVERLNGSLQMMLNKLVEEKPDDCQAVLFACREVPNTSTGYAPFKLIFGREVRGPIDVLARCISGAENRSENICPGVRTTTAARYQFCL</sequence>
<comment type="caution">
    <text evidence="2">The sequence shown here is derived from an EMBL/GenBank/DDBJ whole genome shotgun (WGS) entry which is preliminary data.</text>
</comment>
<evidence type="ECO:0000313" key="2">
    <source>
        <dbReference type="EMBL" id="GFO27726.1"/>
    </source>
</evidence>
<dbReference type="SUPFAM" id="SSF53098">
    <property type="entry name" value="Ribonuclease H-like"/>
    <property type="match status" value="1"/>
</dbReference>
<name>A0AAV4C4S8_9GAST</name>
<protein>
    <submittedName>
        <fullName evidence="2">Pol polyprotein</fullName>
    </submittedName>
</protein>
<dbReference type="PANTHER" id="PTHR37984">
    <property type="entry name" value="PROTEIN CBG26694"/>
    <property type="match status" value="1"/>
</dbReference>
<dbReference type="PANTHER" id="PTHR37984:SF15">
    <property type="entry name" value="INTEGRASE CATALYTIC DOMAIN-CONTAINING PROTEIN"/>
    <property type="match status" value="1"/>
</dbReference>
<dbReference type="InterPro" id="IPR012337">
    <property type="entry name" value="RNaseH-like_sf"/>
</dbReference>
<dbReference type="GO" id="GO:0003676">
    <property type="term" value="F:nucleic acid binding"/>
    <property type="evidence" value="ECO:0007669"/>
    <property type="project" value="InterPro"/>
</dbReference>
<dbReference type="PROSITE" id="PS50994">
    <property type="entry name" value="INTEGRASE"/>
    <property type="match status" value="1"/>
</dbReference>
<dbReference type="InterPro" id="IPR036397">
    <property type="entry name" value="RNaseH_sf"/>
</dbReference>
<accession>A0AAV4C4S8</accession>
<organism evidence="2 3">
    <name type="scientific">Plakobranchus ocellatus</name>
    <dbReference type="NCBI Taxonomy" id="259542"/>
    <lineage>
        <taxon>Eukaryota</taxon>
        <taxon>Metazoa</taxon>
        <taxon>Spiralia</taxon>
        <taxon>Lophotrochozoa</taxon>
        <taxon>Mollusca</taxon>
        <taxon>Gastropoda</taxon>
        <taxon>Heterobranchia</taxon>
        <taxon>Euthyneura</taxon>
        <taxon>Panpulmonata</taxon>
        <taxon>Sacoglossa</taxon>
        <taxon>Placobranchoidea</taxon>
        <taxon>Plakobranchidae</taxon>
        <taxon>Plakobranchus</taxon>
    </lineage>
</organism>
<dbReference type="InterPro" id="IPR050951">
    <property type="entry name" value="Retrovirus_Pol_polyprotein"/>
</dbReference>
<reference evidence="2 3" key="1">
    <citation type="journal article" date="2021" name="Elife">
        <title>Chloroplast acquisition without the gene transfer in kleptoplastic sea slugs, Plakobranchus ocellatus.</title>
        <authorList>
            <person name="Maeda T."/>
            <person name="Takahashi S."/>
            <person name="Yoshida T."/>
            <person name="Shimamura S."/>
            <person name="Takaki Y."/>
            <person name="Nagai Y."/>
            <person name="Toyoda A."/>
            <person name="Suzuki Y."/>
            <person name="Arimoto A."/>
            <person name="Ishii H."/>
            <person name="Satoh N."/>
            <person name="Nishiyama T."/>
            <person name="Hasebe M."/>
            <person name="Maruyama T."/>
            <person name="Minagawa J."/>
            <person name="Obokata J."/>
            <person name="Shigenobu S."/>
        </authorList>
    </citation>
    <scope>NUCLEOTIDE SEQUENCE [LARGE SCALE GENOMIC DNA]</scope>
</reference>
<feature type="domain" description="Integrase catalytic" evidence="1">
    <location>
        <begin position="1"/>
        <end position="71"/>
    </location>
</feature>
<proteinExistence type="predicted"/>
<dbReference type="Gene3D" id="3.30.420.10">
    <property type="entry name" value="Ribonuclease H-like superfamily/Ribonuclease H"/>
    <property type="match status" value="1"/>
</dbReference>
<evidence type="ECO:0000313" key="3">
    <source>
        <dbReference type="Proteomes" id="UP000735302"/>
    </source>
</evidence>